<accession>A0A182JS56</accession>
<dbReference type="STRING" id="43041.A0A182JS56"/>
<keyword evidence="4 12" id="KW-1133">Transmembrane helix</keyword>
<keyword evidence="10" id="KW-0844">Vision</keyword>
<evidence type="ECO:0000256" key="1">
    <source>
        <dbReference type="ARBA" id="ARBA00004141"/>
    </source>
</evidence>
<dbReference type="FunFam" id="1.20.1070.10:FF:000320">
    <property type="entry name" value="Pteropsin4"/>
    <property type="match status" value="1"/>
</dbReference>
<evidence type="ECO:0000259" key="13">
    <source>
        <dbReference type="PROSITE" id="PS50262"/>
    </source>
</evidence>
<comment type="subcellular location">
    <subcellularLocation>
        <location evidence="1">Membrane</location>
        <topology evidence="1">Multi-pass membrane protein</topology>
    </subcellularLocation>
</comment>
<feature type="transmembrane region" description="Helical" evidence="12">
    <location>
        <begin position="232"/>
        <end position="256"/>
    </location>
</feature>
<feature type="transmembrane region" description="Helical" evidence="12">
    <location>
        <begin position="141"/>
        <end position="165"/>
    </location>
</feature>
<feature type="transmembrane region" description="Helical" evidence="12">
    <location>
        <begin position="185"/>
        <end position="211"/>
    </location>
</feature>
<dbReference type="GO" id="GO:0016020">
    <property type="term" value="C:membrane"/>
    <property type="evidence" value="ECO:0007669"/>
    <property type="project" value="UniProtKB-SubCell"/>
</dbReference>
<reference evidence="15" key="1">
    <citation type="submission" date="2013-03" db="EMBL/GenBank/DDBJ databases">
        <title>The Genome Sequence of Anopheles christyi ACHKN1017.</title>
        <authorList>
            <consortium name="The Broad Institute Genomics Platform"/>
            <person name="Neafsey D.E."/>
            <person name="Besansky N."/>
            <person name="Walker B."/>
            <person name="Young S.K."/>
            <person name="Zeng Q."/>
            <person name="Gargeya S."/>
            <person name="Fitzgerald M."/>
            <person name="Haas B."/>
            <person name="Abouelleil A."/>
            <person name="Allen A.W."/>
            <person name="Alvarado L."/>
            <person name="Arachchi H.M."/>
            <person name="Berlin A.M."/>
            <person name="Chapman S.B."/>
            <person name="Gainer-Dewar J."/>
            <person name="Goldberg J."/>
            <person name="Griggs A."/>
            <person name="Gujja S."/>
            <person name="Hansen M."/>
            <person name="Howarth C."/>
            <person name="Imamovic A."/>
            <person name="Ireland A."/>
            <person name="Larimer J."/>
            <person name="McCowan C."/>
            <person name="Murphy C."/>
            <person name="Pearson M."/>
            <person name="Poon T.W."/>
            <person name="Priest M."/>
            <person name="Roberts A."/>
            <person name="Saif S."/>
            <person name="Shea T."/>
            <person name="Sisk P."/>
            <person name="Sykes S."/>
            <person name="Wortman J."/>
            <person name="Nusbaum C."/>
            <person name="Birren B."/>
        </authorList>
    </citation>
    <scope>NUCLEOTIDE SEQUENCE [LARGE SCALE GENOMIC DNA]</scope>
    <source>
        <strain evidence="15">ACHKN1017</strain>
    </source>
</reference>
<name>A0A182JS56_9DIPT</name>
<keyword evidence="7 11" id="KW-0675">Receptor</keyword>
<evidence type="ECO:0000313" key="14">
    <source>
        <dbReference type="EnsemblMetazoa" id="ACHR001338-PA"/>
    </source>
</evidence>
<keyword evidence="10" id="KW-0716">Sensory transduction</keyword>
<keyword evidence="15" id="KW-1185">Reference proteome</keyword>
<feature type="transmembrane region" description="Helical" evidence="12">
    <location>
        <begin position="98"/>
        <end position="120"/>
    </location>
</feature>
<dbReference type="AlphaFoldDB" id="A0A182JS56"/>
<evidence type="ECO:0000256" key="5">
    <source>
        <dbReference type="ARBA" id="ARBA00023040"/>
    </source>
</evidence>
<dbReference type="InterPro" id="IPR017452">
    <property type="entry name" value="GPCR_Rhodpsn_7TM"/>
</dbReference>
<dbReference type="PROSITE" id="PS50262">
    <property type="entry name" value="G_PROTEIN_RECEP_F1_2"/>
    <property type="match status" value="1"/>
</dbReference>
<evidence type="ECO:0000256" key="11">
    <source>
        <dbReference type="RuleBase" id="RU000688"/>
    </source>
</evidence>
<dbReference type="VEuPathDB" id="VectorBase:ACHR001338"/>
<feature type="domain" description="G-protein coupled receptors family 1 profile" evidence="13">
    <location>
        <begin position="41"/>
        <end position="288"/>
    </location>
</feature>
<dbReference type="PRINTS" id="PR00237">
    <property type="entry name" value="GPCRRHODOPSN"/>
</dbReference>
<feature type="transmembrane region" description="Helical" evidence="12">
    <location>
        <begin position="62"/>
        <end position="86"/>
    </location>
</feature>
<dbReference type="Gene3D" id="1.20.1070.10">
    <property type="entry name" value="Rhodopsin 7-helix transmembrane proteins"/>
    <property type="match status" value="1"/>
</dbReference>
<evidence type="ECO:0000256" key="12">
    <source>
        <dbReference type="SAM" id="Phobius"/>
    </source>
</evidence>
<keyword evidence="8" id="KW-0325">Glycoprotein</keyword>
<dbReference type="GO" id="GO:0007601">
    <property type="term" value="P:visual perception"/>
    <property type="evidence" value="ECO:0007669"/>
    <property type="project" value="UniProtKB-KW"/>
</dbReference>
<keyword evidence="5 11" id="KW-0297">G-protein coupled receptor</keyword>
<dbReference type="InterPro" id="IPR050125">
    <property type="entry name" value="GPCR_opsins"/>
</dbReference>
<feature type="transmembrane region" description="Helical" evidence="12">
    <location>
        <begin position="22"/>
        <end position="50"/>
    </location>
</feature>
<comment type="similarity">
    <text evidence="2 11">Belongs to the G-protein coupled receptor 1 family.</text>
</comment>
<evidence type="ECO:0000256" key="10">
    <source>
        <dbReference type="ARBA" id="ARBA00023305"/>
    </source>
</evidence>
<dbReference type="GO" id="GO:0004930">
    <property type="term" value="F:G protein-coupled receptor activity"/>
    <property type="evidence" value="ECO:0007669"/>
    <property type="project" value="UniProtKB-KW"/>
</dbReference>
<keyword evidence="9 11" id="KW-0807">Transducer</keyword>
<dbReference type="PANTHER" id="PTHR24240">
    <property type="entry name" value="OPSIN"/>
    <property type="match status" value="1"/>
</dbReference>
<reference evidence="14" key="2">
    <citation type="submission" date="2020-05" db="UniProtKB">
        <authorList>
            <consortium name="EnsemblMetazoa"/>
        </authorList>
    </citation>
    <scope>IDENTIFICATION</scope>
    <source>
        <strain evidence="14">ACHKN1017</strain>
    </source>
</reference>
<evidence type="ECO:0000256" key="8">
    <source>
        <dbReference type="ARBA" id="ARBA00023180"/>
    </source>
</evidence>
<evidence type="ECO:0000256" key="7">
    <source>
        <dbReference type="ARBA" id="ARBA00023170"/>
    </source>
</evidence>
<dbReference type="SUPFAM" id="SSF81321">
    <property type="entry name" value="Family A G protein-coupled receptor-like"/>
    <property type="match status" value="1"/>
</dbReference>
<dbReference type="Proteomes" id="UP000075881">
    <property type="component" value="Unassembled WGS sequence"/>
</dbReference>
<dbReference type="PROSITE" id="PS00237">
    <property type="entry name" value="G_PROTEIN_RECEP_F1_1"/>
    <property type="match status" value="1"/>
</dbReference>
<evidence type="ECO:0000256" key="3">
    <source>
        <dbReference type="ARBA" id="ARBA00022692"/>
    </source>
</evidence>
<evidence type="ECO:0000256" key="9">
    <source>
        <dbReference type="ARBA" id="ARBA00023224"/>
    </source>
</evidence>
<organism evidence="14 15">
    <name type="scientific">Anopheles christyi</name>
    <dbReference type="NCBI Taxonomy" id="43041"/>
    <lineage>
        <taxon>Eukaryota</taxon>
        <taxon>Metazoa</taxon>
        <taxon>Ecdysozoa</taxon>
        <taxon>Arthropoda</taxon>
        <taxon>Hexapoda</taxon>
        <taxon>Insecta</taxon>
        <taxon>Pterygota</taxon>
        <taxon>Neoptera</taxon>
        <taxon>Endopterygota</taxon>
        <taxon>Diptera</taxon>
        <taxon>Nematocera</taxon>
        <taxon>Culicoidea</taxon>
        <taxon>Culicidae</taxon>
        <taxon>Anophelinae</taxon>
        <taxon>Anopheles</taxon>
    </lineage>
</organism>
<dbReference type="Pfam" id="PF00001">
    <property type="entry name" value="7tm_1"/>
    <property type="match status" value="1"/>
</dbReference>
<protein>
    <recommendedName>
        <fullName evidence="13">G-protein coupled receptors family 1 profile domain-containing protein</fullName>
    </recommendedName>
</protein>
<evidence type="ECO:0000256" key="6">
    <source>
        <dbReference type="ARBA" id="ARBA00023136"/>
    </source>
</evidence>
<feature type="transmembrane region" description="Helical" evidence="12">
    <location>
        <begin position="268"/>
        <end position="291"/>
    </location>
</feature>
<dbReference type="EnsemblMetazoa" id="ACHR001338-RA">
    <property type="protein sequence ID" value="ACHR001338-PA"/>
    <property type="gene ID" value="ACHR001338"/>
</dbReference>
<evidence type="ECO:0000256" key="4">
    <source>
        <dbReference type="ARBA" id="ARBA00022989"/>
    </source>
</evidence>
<proteinExistence type="inferred from homology"/>
<keyword evidence="6 12" id="KW-0472">Membrane</keyword>
<keyword evidence="3 11" id="KW-0812">Transmembrane</keyword>
<sequence>MNGAPNDVATSVVDYEDLMAPWAYNASAITLFFIGFFGFFLNLFVIALMCKDMQLWTPMNIILFNLVCSDFSVSIIGNPLTLTSAISHRWIFGRTLCVAYGFFMSLLGITSITTLTVLSYERYCLISRPFSSRNLSRRGAFLAIFFIWGYSFALTSPPLFGWGAYVQEAANISCSVNWESQTKNATTYIIFLFVFGLVVPLIVIVYSYTNIIVNMRENSARVGRINRAEQRVTSMVAVMIVAFMVAWTPYAIFALIEQFGPPELIGPGLAVLPALVAKSSICYNPIIYVGMNTQFRAAFSRVRNKGQMGDHNTTTMQRELTKSSRDMVECSFDFCRKKNRFKISLLKPTAPLAVVDVSSTSHPDKGTSRSPLDQTVLNEMNEDGGRERCGSGAYAGTRFVRPDFELSVINSGKSILIKSKNFRSNLL</sequence>
<dbReference type="CDD" id="cd14969">
    <property type="entry name" value="7tmA_Opsins_type2_animals"/>
    <property type="match status" value="1"/>
</dbReference>
<dbReference type="InterPro" id="IPR000276">
    <property type="entry name" value="GPCR_Rhodpsn"/>
</dbReference>
<evidence type="ECO:0000313" key="15">
    <source>
        <dbReference type="Proteomes" id="UP000075881"/>
    </source>
</evidence>
<evidence type="ECO:0000256" key="2">
    <source>
        <dbReference type="ARBA" id="ARBA00010663"/>
    </source>
</evidence>